<reference evidence="3 4" key="1">
    <citation type="submission" date="2018-06" db="EMBL/GenBank/DDBJ databases">
        <authorList>
            <consortium name="Pathogen Informatics"/>
            <person name="Doyle S."/>
        </authorList>
    </citation>
    <scope>NUCLEOTIDE SEQUENCE [LARGE SCALE GENOMIC DNA]</scope>
    <source>
        <strain evidence="3 4">NCTC12961</strain>
    </source>
</reference>
<evidence type="ECO:0000313" key="2">
    <source>
        <dbReference type="EMBL" id="QPS21748.1"/>
    </source>
</evidence>
<gene>
    <name evidence="2" type="ORF">I6G64_04845</name>
    <name evidence="3" type="ORF">NCTC12961_01834</name>
</gene>
<dbReference type="AlphaFoldDB" id="A0A2X4UIX2"/>
<dbReference type="Proteomes" id="UP000248897">
    <property type="component" value="Chromosome 1"/>
</dbReference>
<feature type="transmembrane region" description="Helical" evidence="1">
    <location>
        <begin position="6"/>
        <end position="25"/>
    </location>
</feature>
<proteinExistence type="predicted"/>
<sequence>MIWLTIVLMGLVVFFNRYCFLAPGLPVRLLPRFRRLLSFSVPAVLTAICGPILAFSGDTLRAMPDNPYLWGALFAVILAFFLRNMLAVVLLSMLIFIALCGLF</sequence>
<protein>
    <submittedName>
        <fullName evidence="2">AzlD domain-containing protein</fullName>
    </submittedName>
    <submittedName>
        <fullName evidence="3">Predicted membrane protein</fullName>
    </submittedName>
</protein>
<organism evidence="3 4">
    <name type="scientific">Serratia plymuthica</name>
    <dbReference type="NCBI Taxonomy" id="82996"/>
    <lineage>
        <taxon>Bacteria</taxon>
        <taxon>Pseudomonadati</taxon>
        <taxon>Pseudomonadota</taxon>
        <taxon>Gammaproteobacteria</taxon>
        <taxon>Enterobacterales</taxon>
        <taxon>Yersiniaceae</taxon>
        <taxon>Serratia</taxon>
    </lineage>
</organism>
<evidence type="ECO:0000313" key="3">
    <source>
        <dbReference type="EMBL" id="SQI35498.1"/>
    </source>
</evidence>
<evidence type="ECO:0000313" key="4">
    <source>
        <dbReference type="Proteomes" id="UP000248897"/>
    </source>
</evidence>
<dbReference type="STRING" id="82996.ADP72_03480"/>
<dbReference type="RefSeq" id="WP_063201537.1">
    <property type="nucleotide sequence ID" value="NZ_CAMITG010000003.1"/>
</dbReference>
<evidence type="ECO:0000313" key="5">
    <source>
        <dbReference type="Proteomes" id="UP000594967"/>
    </source>
</evidence>
<name>A0A2X4UIX2_SERPL</name>
<reference evidence="2 5" key="2">
    <citation type="submission" date="2020-12" db="EMBL/GenBank/DDBJ databases">
        <title>FDA dAtabase for Regulatory Grade micrObial Sequences (FDA-ARGOS): Supporting development and validation of Infectious Disease Dx tests.</title>
        <authorList>
            <person name="Sproer C."/>
            <person name="Gronow S."/>
            <person name="Severitt S."/>
            <person name="Schroder I."/>
            <person name="Tallon L."/>
            <person name="Sadzewicz L."/>
            <person name="Zhao X."/>
            <person name="Boylan J."/>
            <person name="Ott S."/>
            <person name="Bowen H."/>
            <person name="Vavikolanu K."/>
            <person name="Mehta A."/>
            <person name="Aluvathingal J."/>
            <person name="Nadendla S."/>
            <person name="Lowell S."/>
            <person name="Myers T."/>
            <person name="Yan Y."/>
            <person name="Sichtig H."/>
        </authorList>
    </citation>
    <scope>NUCLEOTIDE SEQUENCE [LARGE SCALE GENOMIC DNA]</scope>
    <source>
        <strain evidence="2 5">FDAARGOS_907</strain>
    </source>
</reference>
<dbReference type="InterPro" id="IPR008407">
    <property type="entry name" value="Brnchd-chn_aa_trnsp_AzlD"/>
</dbReference>
<dbReference type="Proteomes" id="UP000594967">
    <property type="component" value="Chromosome"/>
</dbReference>
<feature type="transmembrane region" description="Helical" evidence="1">
    <location>
        <begin position="69"/>
        <end position="102"/>
    </location>
</feature>
<accession>A0A2X4UIX2</accession>
<evidence type="ECO:0000256" key="1">
    <source>
        <dbReference type="SAM" id="Phobius"/>
    </source>
</evidence>
<feature type="transmembrane region" description="Helical" evidence="1">
    <location>
        <begin position="37"/>
        <end position="57"/>
    </location>
</feature>
<keyword evidence="5" id="KW-1185">Reference proteome</keyword>
<dbReference type="Pfam" id="PF05437">
    <property type="entry name" value="AzlD"/>
    <property type="match status" value="1"/>
</dbReference>
<keyword evidence="1" id="KW-0472">Membrane</keyword>
<keyword evidence="1" id="KW-0812">Transmembrane</keyword>
<dbReference type="EMBL" id="LS483469">
    <property type="protein sequence ID" value="SQI35498.1"/>
    <property type="molecule type" value="Genomic_DNA"/>
</dbReference>
<keyword evidence="1" id="KW-1133">Transmembrane helix</keyword>
<dbReference type="EMBL" id="CP065673">
    <property type="protein sequence ID" value="QPS21748.1"/>
    <property type="molecule type" value="Genomic_DNA"/>
</dbReference>